<accession>A0A3P6HYY0</accession>
<evidence type="ECO:0000256" key="1">
    <source>
        <dbReference type="SAM" id="MobiDB-lite"/>
    </source>
</evidence>
<sequence length="148" mass="15994">MASTDLSQVSSTLSSFSPLLPPPLSPPCVQSQNSKPLLARDRRRTDVPTSHVSAPPVPPGLLPTHAAYALFTIISLSGKWKSIGVSVSGSLDGVDLRSFEKCNNENKQNSAIEERPVLASFPVKVHEHVVMRSTLEPRRRLLAFASLA</sequence>
<proteinExistence type="predicted"/>
<name>A0A3P6HYY0_MESCO</name>
<reference evidence="2 3" key="1">
    <citation type="submission" date="2018-10" db="EMBL/GenBank/DDBJ databases">
        <authorList>
            <consortium name="Pathogen Informatics"/>
        </authorList>
    </citation>
    <scope>NUCLEOTIDE SEQUENCE [LARGE SCALE GENOMIC DNA]</scope>
</reference>
<protein>
    <submittedName>
        <fullName evidence="2">Uncharacterized protein</fullName>
    </submittedName>
</protein>
<dbReference type="Proteomes" id="UP000267029">
    <property type="component" value="Unassembled WGS sequence"/>
</dbReference>
<organism evidence="2 3">
    <name type="scientific">Mesocestoides corti</name>
    <name type="common">Flatworm</name>
    <dbReference type="NCBI Taxonomy" id="53468"/>
    <lineage>
        <taxon>Eukaryota</taxon>
        <taxon>Metazoa</taxon>
        <taxon>Spiralia</taxon>
        <taxon>Lophotrochozoa</taxon>
        <taxon>Platyhelminthes</taxon>
        <taxon>Cestoda</taxon>
        <taxon>Eucestoda</taxon>
        <taxon>Cyclophyllidea</taxon>
        <taxon>Mesocestoididae</taxon>
        <taxon>Mesocestoides</taxon>
    </lineage>
</organism>
<keyword evidence="3" id="KW-1185">Reference proteome</keyword>
<evidence type="ECO:0000313" key="2">
    <source>
        <dbReference type="EMBL" id="VDD78923.1"/>
    </source>
</evidence>
<feature type="region of interest" description="Disordered" evidence="1">
    <location>
        <begin position="1"/>
        <end position="58"/>
    </location>
</feature>
<dbReference type="AlphaFoldDB" id="A0A3P6HYY0"/>
<gene>
    <name evidence="2" type="ORF">MCOS_LOCUS4926</name>
</gene>
<dbReference type="EMBL" id="UXSR01002738">
    <property type="protein sequence ID" value="VDD78923.1"/>
    <property type="molecule type" value="Genomic_DNA"/>
</dbReference>
<evidence type="ECO:0000313" key="3">
    <source>
        <dbReference type="Proteomes" id="UP000267029"/>
    </source>
</evidence>